<dbReference type="Gene3D" id="3.40.50.300">
    <property type="entry name" value="P-loop containing nucleotide triphosphate hydrolases"/>
    <property type="match status" value="1"/>
</dbReference>
<organism evidence="6 7">
    <name type="scientific">Hibiscus syriacus</name>
    <name type="common">Rose of Sharon</name>
    <dbReference type="NCBI Taxonomy" id="106335"/>
    <lineage>
        <taxon>Eukaryota</taxon>
        <taxon>Viridiplantae</taxon>
        <taxon>Streptophyta</taxon>
        <taxon>Embryophyta</taxon>
        <taxon>Tracheophyta</taxon>
        <taxon>Spermatophyta</taxon>
        <taxon>Magnoliopsida</taxon>
        <taxon>eudicotyledons</taxon>
        <taxon>Gunneridae</taxon>
        <taxon>Pentapetalae</taxon>
        <taxon>rosids</taxon>
        <taxon>malvids</taxon>
        <taxon>Malvales</taxon>
        <taxon>Malvaceae</taxon>
        <taxon>Malvoideae</taxon>
        <taxon>Hibiscus</taxon>
    </lineage>
</organism>
<gene>
    <name evidence="6" type="ORF">F3Y22_tig00112402pilonHSYRG00122</name>
</gene>
<dbReference type="PANTHER" id="PTHR13710:SF108">
    <property type="entry name" value="ATP-DEPENDENT DNA HELICASE Q4"/>
    <property type="match status" value="1"/>
</dbReference>
<sequence length="362" mass="40586">MDSDSDSDGSHVSATPPRDPLPPPMRPQQPPPNPPSSKSTAKIKPSSHSDTIFKSKKPSWSKHDKPKPKVVPEPEPKPIQLQDLFYPVGNFPFQIRRPSDQLHQISVGRSLETLPAGSTKTLNKNLPNLIRDAPSPEVKFQRRSEEGNFVKLNFRGYKRKFTAKGKKMNNYSYKSKYFKRSKRRVKPEVDIGNLCDEEAGSNQDGACGKINNASFANWSWEVALLSNSSSGFARGYIGERLLNADLLSIFSDTTSVSLVVVDEAHCVSEWSRNFRPSYMRLRASLLRAKLNAECILAMTATATTTTLSSVMSALEISSTNLIQKAQFDHHRMKDILKLLKSPFVEARSITVYCKFQVRPVFL</sequence>
<keyword evidence="6" id="KW-0547">Nucleotide-binding</keyword>
<feature type="compositionally biased region" description="Pro residues" evidence="4">
    <location>
        <begin position="17"/>
        <end position="35"/>
    </location>
</feature>
<keyword evidence="3" id="KW-0238">DNA-binding</keyword>
<keyword evidence="6" id="KW-0067">ATP-binding</keyword>
<feature type="domain" description="Helicase ATP-binding" evidence="5">
    <location>
        <begin position="249"/>
        <end position="320"/>
    </location>
</feature>
<reference evidence="6" key="1">
    <citation type="submission" date="2019-09" db="EMBL/GenBank/DDBJ databases">
        <title>Draft genome information of white flower Hibiscus syriacus.</title>
        <authorList>
            <person name="Kim Y.-M."/>
        </authorList>
    </citation>
    <scope>NUCLEOTIDE SEQUENCE [LARGE SCALE GENOMIC DNA]</scope>
    <source>
        <strain evidence="6">YM2019G1</strain>
    </source>
</reference>
<proteinExistence type="inferred from homology"/>
<dbReference type="GO" id="GO:0000724">
    <property type="term" value="P:double-strand break repair via homologous recombination"/>
    <property type="evidence" value="ECO:0007669"/>
    <property type="project" value="TreeGrafter"/>
</dbReference>
<dbReference type="GO" id="GO:0003677">
    <property type="term" value="F:DNA binding"/>
    <property type="evidence" value="ECO:0007669"/>
    <property type="project" value="UniProtKB-KW"/>
</dbReference>
<dbReference type="InterPro" id="IPR002464">
    <property type="entry name" value="DNA/RNA_helicase_DEAH_CS"/>
</dbReference>
<evidence type="ECO:0000256" key="3">
    <source>
        <dbReference type="ARBA" id="ARBA00023125"/>
    </source>
</evidence>
<comment type="caution">
    <text evidence="6">The sequence shown here is derived from an EMBL/GenBank/DDBJ whole genome shotgun (WGS) entry which is preliminary data.</text>
</comment>
<dbReference type="GO" id="GO:0005737">
    <property type="term" value="C:cytoplasm"/>
    <property type="evidence" value="ECO:0007669"/>
    <property type="project" value="TreeGrafter"/>
</dbReference>
<name>A0A6A2Y8C3_HIBSY</name>
<evidence type="ECO:0000256" key="2">
    <source>
        <dbReference type="ARBA" id="ARBA00022801"/>
    </source>
</evidence>
<dbReference type="Pfam" id="PF00270">
    <property type="entry name" value="DEAD"/>
    <property type="match status" value="1"/>
</dbReference>
<dbReference type="SUPFAM" id="SSF52540">
    <property type="entry name" value="P-loop containing nucleoside triphosphate hydrolases"/>
    <property type="match status" value="1"/>
</dbReference>
<evidence type="ECO:0000313" key="6">
    <source>
        <dbReference type="EMBL" id="KAE8667507.1"/>
    </source>
</evidence>
<dbReference type="GO" id="GO:0016787">
    <property type="term" value="F:hydrolase activity"/>
    <property type="evidence" value="ECO:0007669"/>
    <property type="project" value="UniProtKB-KW"/>
</dbReference>
<feature type="region of interest" description="Disordered" evidence="4">
    <location>
        <begin position="1"/>
        <end position="78"/>
    </location>
</feature>
<keyword evidence="6" id="KW-0347">Helicase</keyword>
<dbReference type="AlphaFoldDB" id="A0A6A2Y8C3"/>
<evidence type="ECO:0000259" key="5">
    <source>
        <dbReference type="PROSITE" id="PS51192"/>
    </source>
</evidence>
<protein>
    <submittedName>
        <fullName evidence="6">DEAD/DEAH box RNA helicase family protein isoform 2</fullName>
    </submittedName>
</protein>
<keyword evidence="7" id="KW-1185">Reference proteome</keyword>
<dbReference type="GO" id="GO:0009378">
    <property type="term" value="F:four-way junction helicase activity"/>
    <property type="evidence" value="ECO:0007669"/>
    <property type="project" value="TreeGrafter"/>
</dbReference>
<dbReference type="PROSITE" id="PS00690">
    <property type="entry name" value="DEAH_ATP_HELICASE"/>
    <property type="match status" value="1"/>
</dbReference>
<keyword evidence="2" id="KW-0378">Hydrolase</keyword>
<dbReference type="EMBL" id="VEPZ02001572">
    <property type="protein sequence ID" value="KAE8667507.1"/>
    <property type="molecule type" value="Genomic_DNA"/>
</dbReference>
<feature type="compositionally biased region" description="Basic residues" evidence="4">
    <location>
        <begin position="54"/>
        <end position="68"/>
    </location>
</feature>
<dbReference type="Proteomes" id="UP000436088">
    <property type="component" value="Unassembled WGS sequence"/>
</dbReference>
<dbReference type="PROSITE" id="PS51192">
    <property type="entry name" value="HELICASE_ATP_BIND_1"/>
    <property type="match status" value="1"/>
</dbReference>
<dbReference type="GO" id="GO:0043138">
    <property type="term" value="F:3'-5' DNA helicase activity"/>
    <property type="evidence" value="ECO:0007669"/>
    <property type="project" value="TreeGrafter"/>
</dbReference>
<dbReference type="GO" id="GO:0005694">
    <property type="term" value="C:chromosome"/>
    <property type="evidence" value="ECO:0007669"/>
    <property type="project" value="TreeGrafter"/>
</dbReference>
<dbReference type="GO" id="GO:0005634">
    <property type="term" value="C:nucleus"/>
    <property type="evidence" value="ECO:0007669"/>
    <property type="project" value="TreeGrafter"/>
</dbReference>
<accession>A0A6A2Y8C3</accession>
<dbReference type="InterPro" id="IPR011545">
    <property type="entry name" value="DEAD/DEAH_box_helicase_dom"/>
</dbReference>
<dbReference type="GO" id="GO:0005524">
    <property type="term" value="F:ATP binding"/>
    <property type="evidence" value="ECO:0007669"/>
    <property type="project" value="InterPro"/>
</dbReference>
<dbReference type="PANTHER" id="PTHR13710">
    <property type="entry name" value="DNA HELICASE RECQ FAMILY MEMBER"/>
    <property type="match status" value="1"/>
</dbReference>
<feature type="compositionally biased region" description="Polar residues" evidence="4">
    <location>
        <begin position="36"/>
        <end position="52"/>
    </location>
</feature>
<comment type="similarity">
    <text evidence="1">Belongs to the helicase family. RecQ subfamily.</text>
</comment>
<dbReference type="InterPro" id="IPR027417">
    <property type="entry name" value="P-loop_NTPase"/>
</dbReference>
<evidence type="ECO:0000256" key="4">
    <source>
        <dbReference type="SAM" id="MobiDB-lite"/>
    </source>
</evidence>
<evidence type="ECO:0000313" key="7">
    <source>
        <dbReference type="Proteomes" id="UP000436088"/>
    </source>
</evidence>
<dbReference type="InterPro" id="IPR014001">
    <property type="entry name" value="Helicase_ATP-bd"/>
</dbReference>
<evidence type="ECO:0000256" key="1">
    <source>
        <dbReference type="ARBA" id="ARBA00005446"/>
    </source>
</evidence>